<dbReference type="AlphaFoldDB" id="A0A812RVE2"/>
<evidence type="ECO:0000313" key="8">
    <source>
        <dbReference type="EMBL" id="CAE7453172.1"/>
    </source>
</evidence>
<evidence type="ECO:0000256" key="4">
    <source>
        <dbReference type="ARBA" id="ARBA00022833"/>
    </source>
</evidence>
<dbReference type="InterPro" id="IPR000571">
    <property type="entry name" value="Znf_CCCH"/>
</dbReference>
<feature type="region of interest" description="Disordered" evidence="6">
    <location>
        <begin position="206"/>
        <end position="237"/>
    </location>
</feature>
<dbReference type="GO" id="GO:0008270">
    <property type="term" value="F:zinc ion binding"/>
    <property type="evidence" value="ECO:0007669"/>
    <property type="project" value="UniProtKB-KW"/>
</dbReference>
<gene>
    <name evidence="8" type="primary">Zfp36</name>
    <name evidence="8" type="ORF">SNEC2469_LOCUS12572</name>
</gene>
<evidence type="ECO:0000256" key="6">
    <source>
        <dbReference type="SAM" id="MobiDB-lite"/>
    </source>
</evidence>
<dbReference type="PANTHER" id="PTHR12547:SF173">
    <property type="entry name" value="ZINC FINGER CCCH DOMAIN-CONTAINING PROTEIN 52"/>
    <property type="match status" value="1"/>
</dbReference>
<keyword evidence="9" id="KW-1185">Reference proteome</keyword>
<dbReference type="GO" id="GO:0003729">
    <property type="term" value="F:mRNA binding"/>
    <property type="evidence" value="ECO:0007669"/>
    <property type="project" value="InterPro"/>
</dbReference>
<accession>A0A812RVE2</accession>
<organism evidence="8 9">
    <name type="scientific">Symbiodinium necroappetens</name>
    <dbReference type="NCBI Taxonomy" id="1628268"/>
    <lineage>
        <taxon>Eukaryota</taxon>
        <taxon>Sar</taxon>
        <taxon>Alveolata</taxon>
        <taxon>Dinophyceae</taxon>
        <taxon>Suessiales</taxon>
        <taxon>Symbiodiniaceae</taxon>
        <taxon>Symbiodinium</taxon>
    </lineage>
</organism>
<comment type="caution">
    <text evidence="8">The sequence shown here is derived from an EMBL/GenBank/DDBJ whole genome shotgun (WGS) entry which is preliminary data.</text>
</comment>
<dbReference type="OrthoDB" id="410307at2759"/>
<keyword evidence="2" id="KW-0677">Repeat</keyword>
<dbReference type="EMBL" id="CAJNJA010019948">
    <property type="protein sequence ID" value="CAE7453172.1"/>
    <property type="molecule type" value="Genomic_DNA"/>
</dbReference>
<feature type="region of interest" description="Disordered" evidence="6">
    <location>
        <begin position="79"/>
        <end position="110"/>
    </location>
</feature>
<name>A0A812RVE2_9DINO</name>
<feature type="zinc finger region" description="C3H1-type" evidence="5">
    <location>
        <begin position="47"/>
        <end position="75"/>
    </location>
</feature>
<feature type="zinc finger region" description="C3H1-type" evidence="5">
    <location>
        <begin position="12"/>
        <end position="39"/>
    </location>
</feature>
<dbReference type="Proteomes" id="UP000601435">
    <property type="component" value="Unassembled WGS sequence"/>
</dbReference>
<feature type="compositionally biased region" description="Basic and acidic residues" evidence="6">
    <location>
        <begin position="206"/>
        <end position="215"/>
    </location>
</feature>
<evidence type="ECO:0000256" key="1">
    <source>
        <dbReference type="ARBA" id="ARBA00022723"/>
    </source>
</evidence>
<evidence type="ECO:0000256" key="2">
    <source>
        <dbReference type="ARBA" id="ARBA00022737"/>
    </source>
</evidence>
<protein>
    <submittedName>
        <fullName evidence="8">Zfp36 protein</fullName>
    </submittedName>
</protein>
<dbReference type="InterPro" id="IPR045877">
    <property type="entry name" value="ZFP36-like"/>
</dbReference>
<dbReference type="SUPFAM" id="SSF90229">
    <property type="entry name" value="CCCH zinc finger"/>
    <property type="match status" value="2"/>
</dbReference>
<keyword evidence="3 5" id="KW-0863">Zinc-finger</keyword>
<feature type="domain" description="C3H1-type" evidence="7">
    <location>
        <begin position="47"/>
        <end position="75"/>
    </location>
</feature>
<evidence type="ECO:0000256" key="3">
    <source>
        <dbReference type="ARBA" id="ARBA00022771"/>
    </source>
</evidence>
<keyword evidence="4 5" id="KW-0862">Zinc</keyword>
<dbReference type="PROSITE" id="PS50103">
    <property type="entry name" value="ZF_C3H1"/>
    <property type="match status" value="2"/>
</dbReference>
<evidence type="ECO:0000259" key="7">
    <source>
        <dbReference type="PROSITE" id="PS50103"/>
    </source>
</evidence>
<evidence type="ECO:0000313" key="9">
    <source>
        <dbReference type="Proteomes" id="UP000601435"/>
    </source>
</evidence>
<proteinExistence type="predicted"/>
<keyword evidence="1 5" id="KW-0479">Metal-binding</keyword>
<reference evidence="8" key="1">
    <citation type="submission" date="2021-02" db="EMBL/GenBank/DDBJ databases">
        <authorList>
            <person name="Dougan E. K."/>
            <person name="Rhodes N."/>
            <person name="Thang M."/>
            <person name="Chan C."/>
        </authorList>
    </citation>
    <scope>NUCLEOTIDE SEQUENCE</scope>
</reference>
<dbReference type="SMART" id="SM00356">
    <property type="entry name" value="ZnF_C3H1"/>
    <property type="match status" value="2"/>
</dbReference>
<feature type="compositionally biased region" description="Basic and acidic residues" evidence="6">
    <location>
        <begin position="90"/>
        <end position="105"/>
    </location>
</feature>
<evidence type="ECO:0000256" key="5">
    <source>
        <dbReference type="PROSITE-ProRule" id="PRU00723"/>
    </source>
</evidence>
<sequence>MSPPQKDTREILERTRMCKYWKAKRCTLGADCKFAHSVAELKQQPDLVATQLCFQFTRKGRCKNGEACKFAHGRSELRRFPNASSNETPTKAHKEQSLRKGESHETPSIVPPVLQSGVVQILPGQSAQSDPEPEVLPPPSLFPPGLEPCWTTPSAAALQDLAVFNAIDRMSFASAQQLVSQGYTRRKPPLSHQGSMDLPLTLDRSLSKSHDREGTDSASTTWLSGCPSDSEPASPMCGRFWL</sequence>
<dbReference type="PANTHER" id="PTHR12547">
    <property type="entry name" value="CCCH ZINC FINGER/TIS11-RELATED"/>
    <property type="match status" value="1"/>
</dbReference>
<dbReference type="InterPro" id="IPR036855">
    <property type="entry name" value="Znf_CCCH_sf"/>
</dbReference>
<dbReference type="Pfam" id="PF00642">
    <property type="entry name" value="zf-CCCH"/>
    <property type="match status" value="2"/>
</dbReference>
<feature type="domain" description="C3H1-type" evidence="7">
    <location>
        <begin position="12"/>
        <end position="39"/>
    </location>
</feature>
<dbReference type="Gene3D" id="4.10.1000.10">
    <property type="entry name" value="Zinc finger, CCCH-type"/>
    <property type="match status" value="2"/>
</dbReference>